<dbReference type="AlphaFoldDB" id="A0A8S3U7P3"/>
<dbReference type="OrthoDB" id="10002605at2759"/>
<evidence type="ECO:0000256" key="3">
    <source>
        <dbReference type="ARBA" id="ARBA00022833"/>
    </source>
</evidence>
<protein>
    <recommendedName>
        <fullName evidence="6">PHD-type domain-containing protein</fullName>
    </recommendedName>
</protein>
<dbReference type="SMART" id="SM00249">
    <property type="entry name" value="PHD"/>
    <property type="match status" value="1"/>
</dbReference>
<feature type="region of interest" description="Disordered" evidence="5">
    <location>
        <begin position="356"/>
        <end position="439"/>
    </location>
</feature>
<evidence type="ECO:0000256" key="1">
    <source>
        <dbReference type="ARBA" id="ARBA00022723"/>
    </source>
</evidence>
<feature type="domain" description="PHD-type" evidence="6">
    <location>
        <begin position="238"/>
        <end position="290"/>
    </location>
</feature>
<reference evidence="7" key="1">
    <citation type="submission" date="2021-03" db="EMBL/GenBank/DDBJ databases">
        <authorList>
            <person name="Bekaert M."/>
        </authorList>
    </citation>
    <scope>NUCLEOTIDE SEQUENCE</scope>
</reference>
<dbReference type="PROSITE" id="PS50016">
    <property type="entry name" value="ZF_PHD_2"/>
    <property type="match status" value="1"/>
</dbReference>
<organism evidence="7 8">
    <name type="scientific">Mytilus edulis</name>
    <name type="common">Blue mussel</name>
    <dbReference type="NCBI Taxonomy" id="6550"/>
    <lineage>
        <taxon>Eukaryota</taxon>
        <taxon>Metazoa</taxon>
        <taxon>Spiralia</taxon>
        <taxon>Lophotrochozoa</taxon>
        <taxon>Mollusca</taxon>
        <taxon>Bivalvia</taxon>
        <taxon>Autobranchia</taxon>
        <taxon>Pteriomorphia</taxon>
        <taxon>Mytilida</taxon>
        <taxon>Mytiloidea</taxon>
        <taxon>Mytilidae</taxon>
        <taxon>Mytilinae</taxon>
        <taxon>Mytilus</taxon>
    </lineage>
</organism>
<gene>
    <name evidence="7" type="ORF">MEDL_53881</name>
</gene>
<dbReference type="InterPro" id="IPR019787">
    <property type="entry name" value="Znf_PHD-finger"/>
</dbReference>
<dbReference type="Proteomes" id="UP000683360">
    <property type="component" value="Unassembled WGS sequence"/>
</dbReference>
<name>A0A8S3U7P3_MYTED</name>
<evidence type="ECO:0000313" key="7">
    <source>
        <dbReference type="EMBL" id="CAG2241628.1"/>
    </source>
</evidence>
<evidence type="ECO:0000259" key="6">
    <source>
        <dbReference type="PROSITE" id="PS50016"/>
    </source>
</evidence>
<dbReference type="InterPro" id="IPR019786">
    <property type="entry name" value="Zinc_finger_PHD-type_CS"/>
</dbReference>
<keyword evidence="2 4" id="KW-0863">Zinc-finger</keyword>
<evidence type="ECO:0000256" key="2">
    <source>
        <dbReference type="ARBA" id="ARBA00022771"/>
    </source>
</evidence>
<feature type="compositionally biased region" description="Basic and acidic residues" evidence="5">
    <location>
        <begin position="392"/>
        <end position="401"/>
    </location>
</feature>
<dbReference type="InterPro" id="IPR013083">
    <property type="entry name" value="Znf_RING/FYVE/PHD"/>
</dbReference>
<evidence type="ECO:0000256" key="4">
    <source>
        <dbReference type="PROSITE-ProRule" id="PRU00146"/>
    </source>
</evidence>
<dbReference type="PROSITE" id="PS01359">
    <property type="entry name" value="ZF_PHD_1"/>
    <property type="match status" value="1"/>
</dbReference>
<keyword evidence="1" id="KW-0479">Metal-binding</keyword>
<dbReference type="InterPro" id="IPR001965">
    <property type="entry name" value="Znf_PHD"/>
</dbReference>
<comment type="caution">
    <text evidence="7">The sequence shown here is derived from an EMBL/GenBank/DDBJ whole genome shotgun (WGS) entry which is preliminary data.</text>
</comment>
<keyword evidence="3" id="KW-0862">Zinc</keyword>
<keyword evidence="8" id="KW-1185">Reference proteome</keyword>
<dbReference type="Gene3D" id="3.30.40.10">
    <property type="entry name" value="Zinc/RING finger domain, C3HC4 (zinc finger)"/>
    <property type="match status" value="1"/>
</dbReference>
<dbReference type="InterPro" id="IPR011011">
    <property type="entry name" value="Znf_FYVE_PHD"/>
</dbReference>
<evidence type="ECO:0000313" key="8">
    <source>
        <dbReference type="Proteomes" id="UP000683360"/>
    </source>
</evidence>
<dbReference type="EMBL" id="CAJPWZ010002592">
    <property type="protein sequence ID" value="CAG2241628.1"/>
    <property type="molecule type" value="Genomic_DNA"/>
</dbReference>
<dbReference type="GO" id="GO:0008270">
    <property type="term" value="F:zinc ion binding"/>
    <property type="evidence" value="ECO:0007669"/>
    <property type="project" value="UniProtKB-KW"/>
</dbReference>
<feature type="compositionally biased region" description="Polar residues" evidence="5">
    <location>
        <begin position="402"/>
        <end position="418"/>
    </location>
</feature>
<proteinExistence type="predicted"/>
<accession>A0A8S3U7P3</accession>
<sequence length="844" mass="96866">MEFIPGLEENTNKGGELACDIDNVTTISFTPTTSKSEIRKEDIADFGDEGFLYMMCFKHLKYELKAGNNFVVEMSAGAYEILKGEIHKILNSTDENSLAVVQKQDGVEEAGLTVDSCYRVYNRKQNGQAGSVLKFSINLYHTSCSMNVNGKRVDIFINDIFDKLCEKIRKEYCEVQLLNNSIHTCISQMKKYSSKVIQKSITNSDNRQGSHQKDNETSLNIYNRNNQNVELQGAESDTSICPSCRKYVEDGIGCDRCDYWYHYECENISKNIGSEELKHIEYICRFCNDDMLYESRNYMECDEEQHNPPEDSSTDVETYQIHNIESIQEIQDQSLENNNTENIKEILIEEKEAIKTLNPDDQNEDQKMLPEATEDETLVKRVISPIQPIIKMDTKSQEKKASGQSYENSQNIDKTSMQSTDKKKGSKSSTGTKRSDKDEIIVSQKTRILNLENEIKHMRTVIETIKTQNDQPNQNQTRTDNTTRIDNNQQEWMAHNNMKEMLLEHRLRAIEAQMTQNMCIQTALTTQIALQVKNHPPTNPYMCTGNFPSHPHLMNHGIPQYTHTAYTNQYVPTTNIPMYMPTGMYNQFAMPTEMHNPYTMPTGMQMQGPYTMPTGRQMQSSYTIPTYINQQQTSGVYIPTAPFEVLQRQQGQYQHHNLSNTHINPNIGQQNQRRMNATSHPLNPEPIQQTTKPGLLPHPQNFNKNMNHTGQQNQKNAVRANTIQKQQNINTQRERDRDISIKSKIKTLDKRTHNQGLTGTLNQSQRMDTHNEINIPSQDIEKHQNTLTEHLSCTHPTSDNLKVQTINDTSETDKEQGNFRVLAQESRPPDQEQAAGKVKILIQQ</sequence>
<dbReference type="SUPFAM" id="SSF57903">
    <property type="entry name" value="FYVE/PHD zinc finger"/>
    <property type="match status" value="1"/>
</dbReference>
<evidence type="ECO:0000256" key="5">
    <source>
        <dbReference type="SAM" id="MobiDB-lite"/>
    </source>
</evidence>